<dbReference type="PANTHER" id="PTHR30570:SF1">
    <property type="entry name" value="PHOSPHATE-BINDING PROTEIN PSTS"/>
    <property type="match status" value="1"/>
</dbReference>
<keyword evidence="5" id="KW-1185">Reference proteome</keyword>
<keyword evidence="1 2" id="KW-0732">Signal</keyword>
<dbReference type="RefSeq" id="WP_134084934.1">
    <property type="nucleotide sequence ID" value="NZ_SOQX01000007.1"/>
</dbReference>
<dbReference type="EMBL" id="SOQX01000007">
    <property type="protein sequence ID" value="TDX99671.1"/>
    <property type="molecule type" value="Genomic_DNA"/>
</dbReference>
<protein>
    <submittedName>
        <fullName evidence="4">Phosphate ABC transporter substrate-binding protein (PhoT family)</fullName>
    </submittedName>
</protein>
<accession>A0A4R8IGG9</accession>
<feature type="domain" description="PBP" evidence="3">
    <location>
        <begin position="39"/>
        <end position="258"/>
    </location>
</feature>
<proteinExistence type="predicted"/>
<evidence type="ECO:0000313" key="4">
    <source>
        <dbReference type="EMBL" id="TDX99671.1"/>
    </source>
</evidence>
<feature type="chain" id="PRO_5020404176" evidence="2">
    <location>
        <begin position="23"/>
        <end position="302"/>
    </location>
</feature>
<evidence type="ECO:0000259" key="3">
    <source>
        <dbReference type="Pfam" id="PF12849"/>
    </source>
</evidence>
<dbReference type="Proteomes" id="UP000294914">
    <property type="component" value="Unassembled WGS sequence"/>
</dbReference>
<organism evidence="4 5">
    <name type="scientific">Thiohalophilus thiocyanatoxydans</name>
    <dbReference type="NCBI Taxonomy" id="381308"/>
    <lineage>
        <taxon>Bacteria</taxon>
        <taxon>Pseudomonadati</taxon>
        <taxon>Pseudomonadota</taxon>
        <taxon>Gammaproteobacteria</taxon>
        <taxon>Thiohalomonadales</taxon>
        <taxon>Thiohalophilaceae</taxon>
        <taxon>Thiohalophilus</taxon>
    </lineage>
</organism>
<dbReference type="CDD" id="cd13653">
    <property type="entry name" value="PBP2_phosphate_like_1"/>
    <property type="match status" value="1"/>
</dbReference>
<name>A0A4R8IGG9_9GAMM</name>
<dbReference type="SUPFAM" id="SSF53850">
    <property type="entry name" value="Periplasmic binding protein-like II"/>
    <property type="match status" value="1"/>
</dbReference>
<evidence type="ECO:0000256" key="1">
    <source>
        <dbReference type="ARBA" id="ARBA00022729"/>
    </source>
</evidence>
<dbReference type="Gene3D" id="3.40.190.10">
    <property type="entry name" value="Periplasmic binding protein-like II"/>
    <property type="match status" value="2"/>
</dbReference>
<reference evidence="4 5" key="1">
    <citation type="submission" date="2019-03" db="EMBL/GenBank/DDBJ databases">
        <title>Genomic Encyclopedia of Type Strains, Phase IV (KMG-IV): sequencing the most valuable type-strain genomes for metagenomic binning, comparative biology and taxonomic classification.</title>
        <authorList>
            <person name="Goeker M."/>
        </authorList>
    </citation>
    <scope>NUCLEOTIDE SEQUENCE [LARGE SCALE GENOMIC DNA]</scope>
    <source>
        <strain evidence="4 5">DSM 16326</strain>
    </source>
</reference>
<feature type="signal peptide" evidence="2">
    <location>
        <begin position="1"/>
        <end position="22"/>
    </location>
</feature>
<dbReference type="InterPro" id="IPR024370">
    <property type="entry name" value="PBP_domain"/>
</dbReference>
<comment type="caution">
    <text evidence="4">The sequence shown here is derived from an EMBL/GenBank/DDBJ whole genome shotgun (WGS) entry which is preliminary data.</text>
</comment>
<gene>
    <name evidence="4" type="ORF">EDC23_2458</name>
</gene>
<sequence>MRRFQLLSVCALLVGLVAGAGADEAAADLNWAGCGITKKAFMAELAKAYEAKTGINIGIAGGGATKGIRNAAAGNIDIGGACRTSLESRDDERNAHQIPVAWDALVVVTHNDNPVDNITFEQLKELYLGKITNWKELGGNDAPIELYARRGKLSGVGRTLRELVFNNFNQEFETDNLMKSSGPVESAVEKNPHAIAVTGISSAKKRDFKILKLNDFEPSYEHIKTGEYVLYRPLYLVTQRGASDQKVKDFIRYAVSEEGQKIIRQQGTVPYTEAMALVMKQLDQYDKATKSGVYQTGAGSNI</sequence>
<dbReference type="AlphaFoldDB" id="A0A4R8IGG9"/>
<evidence type="ECO:0000256" key="2">
    <source>
        <dbReference type="SAM" id="SignalP"/>
    </source>
</evidence>
<dbReference type="OrthoDB" id="9790048at2"/>
<dbReference type="PANTHER" id="PTHR30570">
    <property type="entry name" value="PERIPLASMIC PHOSPHATE BINDING COMPONENT OF PHOSPHATE ABC TRANSPORTER"/>
    <property type="match status" value="1"/>
</dbReference>
<dbReference type="Pfam" id="PF12849">
    <property type="entry name" value="PBP_like_2"/>
    <property type="match status" value="1"/>
</dbReference>
<dbReference type="InterPro" id="IPR050811">
    <property type="entry name" value="Phosphate_ABC_transporter"/>
</dbReference>
<evidence type="ECO:0000313" key="5">
    <source>
        <dbReference type="Proteomes" id="UP000294914"/>
    </source>
</evidence>